<reference evidence="2" key="1">
    <citation type="journal article" date="2014" name="Sci. Data">
        <title>Genomes of diverse isolates of the marine cyanobacterium Prochlorococcus.</title>
        <authorList>
            <person name="Biller S."/>
            <person name="Berube P."/>
            <person name="Thompson J."/>
            <person name="Kelly L."/>
            <person name="Roggensack S."/>
            <person name="Awad L."/>
            <person name="Roache-Johnson K."/>
            <person name="Ding H."/>
            <person name="Giovannoni S.J."/>
            <person name="Moore L.R."/>
            <person name="Chisholm S.W."/>
        </authorList>
    </citation>
    <scope>NUCLEOTIDE SEQUENCE [LARGE SCALE GENOMIC DNA]</scope>
</reference>
<organism evidence="1 2">
    <name type="scientific">Prochlorococcus marinus str. MIT 9116</name>
    <dbReference type="NCBI Taxonomy" id="167544"/>
    <lineage>
        <taxon>Bacteria</taxon>
        <taxon>Bacillati</taxon>
        <taxon>Cyanobacteriota</taxon>
        <taxon>Cyanophyceae</taxon>
        <taxon>Synechococcales</taxon>
        <taxon>Prochlorococcaceae</taxon>
        <taxon>Prochlorococcus</taxon>
    </lineage>
</organism>
<dbReference type="AlphaFoldDB" id="A0A0A1ZML1"/>
<protein>
    <submittedName>
        <fullName evidence="1">Uncharacterized protein</fullName>
    </submittedName>
</protein>
<sequence length="356" mass="41498">MKKILIFLLSFVISYEYLKAKEYGYPKVYYPEELFPPVFESSPAGNITCSLIEKPAYKEDSKQINKLRTLRVKAETDRRQFRKLKRLIKEILSQKDISDQELSEATFIRGWTKMQYPNLEIQREGYRDIVNAHNIYPLSNYCSEAWNITSYFHFYAYHLSKEEGRQRACDEALKVGNIQSLSWLGCDRRFGDKYYLGIVLGKKYGEKYFKALETNNQEFLSKLRTESNDYLKRRDNFKLALKKEDAKEERIKNNDFSISEGSTSSECSDGRKNYNYTFQTGGGLLSKRRTKTITLECLTPLEIAQIKTGITDLNKLKKQVRGAQISNALIQMGNAIQRSTMQRTINGLQYRQITGY</sequence>
<dbReference type="Proteomes" id="UP000030491">
    <property type="component" value="Unassembled WGS sequence"/>
</dbReference>
<dbReference type="RefSeq" id="WP_032514238.1">
    <property type="nucleotide sequence ID" value="NZ_JNAJ01000016.1"/>
</dbReference>
<evidence type="ECO:0000313" key="2">
    <source>
        <dbReference type="Proteomes" id="UP000030491"/>
    </source>
</evidence>
<gene>
    <name evidence="1" type="ORF">EU93_1436</name>
</gene>
<comment type="caution">
    <text evidence="1">The sequence shown here is derived from an EMBL/GenBank/DDBJ whole genome shotgun (WGS) entry which is preliminary data.</text>
</comment>
<evidence type="ECO:0000313" key="1">
    <source>
        <dbReference type="EMBL" id="KGF90837.1"/>
    </source>
</evidence>
<accession>A0A0A1ZML1</accession>
<proteinExistence type="predicted"/>
<dbReference type="EMBL" id="JNAJ01000016">
    <property type="protein sequence ID" value="KGF90837.1"/>
    <property type="molecule type" value="Genomic_DNA"/>
</dbReference>
<name>A0A0A1ZML1_PROMR</name>